<gene>
    <name evidence="1" type="ORF">JOD64_001325</name>
</gene>
<dbReference type="EMBL" id="JAFBBP010000001">
    <property type="protein sequence ID" value="MBM7490103.1"/>
    <property type="molecule type" value="Genomic_DNA"/>
</dbReference>
<dbReference type="InterPro" id="IPR045592">
    <property type="entry name" value="DUF6461"/>
</dbReference>
<organism evidence="1 2">
    <name type="scientific">Micromonospora luteifusca</name>
    <dbReference type="NCBI Taxonomy" id="709860"/>
    <lineage>
        <taxon>Bacteria</taxon>
        <taxon>Bacillati</taxon>
        <taxon>Actinomycetota</taxon>
        <taxon>Actinomycetes</taxon>
        <taxon>Micromonosporales</taxon>
        <taxon>Micromonosporaceae</taxon>
        <taxon>Micromonospora</taxon>
    </lineage>
</organism>
<accession>A0ABS2LQG0</accession>
<dbReference type="Pfam" id="PF20062">
    <property type="entry name" value="DUF6461"/>
    <property type="match status" value="1"/>
</dbReference>
<comment type="caution">
    <text evidence="1">The sequence shown here is derived from an EMBL/GenBank/DDBJ whole genome shotgun (WGS) entry which is preliminary data.</text>
</comment>
<proteinExistence type="predicted"/>
<evidence type="ECO:0000313" key="1">
    <source>
        <dbReference type="EMBL" id="MBM7490103.1"/>
    </source>
</evidence>
<name>A0ABS2LQG0_9ACTN</name>
<evidence type="ECO:0000313" key="2">
    <source>
        <dbReference type="Proteomes" id="UP000764837"/>
    </source>
</evidence>
<dbReference type="Proteomes" id="UP000764837">
    <property type="component" value="Unassembled WGS sequence"/>
</dbReference>
<reference evidence="1 2" key="1">
    <citation type="submission" date="2021-01" db="EMBL/GenBank/DDBJ databases">
        <title>Sequencing the genomes of 1000 actinobacteria strains.</title>
        <authorList>
            <person name="Klenk H.-P."/>
        </authorList>
    </citation>
    <scope>NUCLEOTIDE SEQUENCE [LARGE SCALE GENOMIC DNA]</scope>
    <source>
        <strain evidence="1 2">DSM 100204</strain>
    </source>
</reference>
<sequence length="182" mass="19544">MDVEQWTWAGQERFPGFCFTFVQDRDPATVAAALGADCLTVLTLIEAEQAHPISRPGALLRLGAYGRWVFCFEDRAPIANRAPAITRLAQGTRLVQVTKSGDGMVIVRDVVDGRNIEMFEPGGAVYVDGPLRPRVAALLPEQSRIVAALAVVGDEVGADLDRATLDGPLATALSMLNEPASR</sequence>
<dbReference type="RefSeq" id="WP_204941414.1">
    <property type="nucleotide sequence ID" value="NZ_JAFBBP010000001.1"/>
</dbReference>
<keyword evidence="2" id="KW-1185">Reference proteome</keyword>
<protein>
    <submittedName>
        <fullName evidence="1">Uncharacterized protein</fullName>
    </submittedName>
</protein>